<keyword evidence="4" id="KW-0804">Transcription</keyword>
<proteinExistence type="inferred from homology"/>
<dbReference type="Pfam" id="PF00126">
    <property type="entry name" value="HTH_1"/>
    <property type="match status" value="1"/>
</dbReference>
<dbReference type="InterPro" id="IPR005119">
    <property type="entry name" value="LysR_subst-bd"/>
</dbReference>
<comment type="similarity">
    <text evidence="1">Belongs to the LysR transcriptional regulatory family.</text>
</comment>
<gene>
    <name evidence="6" type="ORF">ACFP1L_09850</name>
</gene>
<dbReference type="PANTHER" id="PTHR30346:SF28">
    <property type="entry name" value="HTH-TYPE TRANSCRIPTIONAL REGULATOR CYNR"/>
    <property type="match status" value="1"/>
</dbReference>
<evidence type="ECO:0000313" key="6">
    <source>
        <dbReference type="EMBL" id="MFC6202171.1"/>
    </source>
</evidence>
<protein>
    <submittedName>
        <fullName evidence="6">LysR family transcriptional regulator</fullName>
    </submittedName>
</protein>
<dbReference type="Pfam" id="PF03466">
    <property type="entry name" value="LysR_substrate"/>
    <property type="match status" value="1"/>
</dbReference>
<evidence type="ECO:0000313" key="7">
    <source>
        <dbReference type="Proteomes" id="UP001596171"/>
    </source>
</evidence>
<reference evidence="7" key="1">
    <citation type="journal article" date="2019" name="Int. J. Syst. Evol. Microbiol.">
        <title>The Global Catalogue of Microorganisms (GCM) 10K type strain sequencing project: providing services to taxonomists for standard genome sequencing and annotation.</title>
        <authorList>
            <consortium name="The Broad Institute Genomics Platform"/>
            <consortium name="The Broad Institute Genome Sequencing Center for Infectious Disease"/>
            <person name="Wu L."/>
            <person name="Ma J."/>
        </authorList>
    </citation>
    <scope>NUCLEOTIDE SEQUENCE [LARGE SCALE GENOMIC DNA]</scope>
    <source>
        <strain evidence="7">CCM 8930</strain>
    </source>
</reference>
<keyword evidence="2" id="KW-0805">Transcription regulation</keyword>
<name>A0ABW1SKC4_9LACO</name>
<accession>A0ABW1SKC4</accession>
<dbReference type="InterPro" id="IPR036390">
    <property type="entry name" value="WH_DNA-bd_sf"/>
</dbReference>
<dbReference type="Gene3D" id="3.40.190.10">
    <property type="entry name" value="Periplasmic binding protein-like II"/>
    <property type="match status" value="2"/>
</dbReference>
<sequence>MFRQMQYFVAVVQNHSYTKAAEKCQISQSSLSQQLKNLSEQLGVTLVRRQGRGFELTSAGNYFYQHCLVILDQVDKLVTETQAIEKHNQNTYTLRLGYLRKFGSQEFLQAVSEFSKTYPEVRVEIHSDSYHELFSQLRDDKIDLNFSDQRHELSTNYENTFLTSADYMVVVANKAFKDKATTIDTTDLADLPCILIVGADQYASEQTYYRDVLGIQSPFQIAASFGAAQMLATANQGYIVVNSRTGSHIDPEINRVLKLVDHGRDLTQHYYAYWKKDNSGYYIETFAEILKKQFN</sequence>
<dbReference type="InterPro" id="IPR036388">
    <property type="entry name" value="WH-like_DNA-bd_sf"/>
</dbReference>
<evidence type="ECO:0000256" key="3">
    <source>
        <dbReference type="ARBA" id="ARBA00023125"/>
    </source>
</evidence>
<dbReference type="EMBL" id="JBHSSE010000018">
    <property type="protein sequence ID" value="MFC6202171.1"/>
    <property type="molecule type" value="Genomic_DNA"/>
</dbReference>
<keyword evidence="3" id="KW-0238">DNA-binding</keyword>
<dbReference type="RefSeq" id="WP_137615438.1">
    <property type="nucleotide sequence ID" value="NZ_BJDI01000003.1"/>
</dbReference>
<keyword evidence="7" id="KW-1185">Reference proteome</keyword>
<dbReference type="PANTHER" id="PTHR30346">
    <property type="entry name" value="TRANSCRIPTIONAL DUAL REGULATOR HCAR-RELATED"/>
    <property type="match status" value="1"/>
</dbReference>
<dbReference type="CDD" id="cd05466">
    <property type="entry name" value="PBP2_LTTR_substrate"/>
    <property type="match status" value="1"/>
</dbReference>
<organism evidence="6 7">
    <name type="scientific">Lactiplantibacillus nangangensis</name>
    <dbReference type="NCBI Taxonomy" id="2559917"/>
    <lineage>
        <taxon>Bacteria</taxon>
        <taxon>Bacillati</taxon>
        <taxon>Bacillota</taxon>
        <taxon>Bacilli</taxon>
        <taxon>Lactobacillales</taxon>
        <taxon>Lactobacillaceae</taxon>
        <taxon>Lactiplantibacillus</taxon>
    </lineage>
</organism>
<dbReference type="PRINTS" id="PR00039">
    <property type="entry name" value="HTHLYSR"/>
</dbReference>
<dbReference type="InterPro" id="IPR000847">
    <property type="entry name" value="LysR_HTH_N"/>
</dbReference>
<feature type="domain" description="HTH lysR-type" evidence="5">
    <location>
        <begin position="1"/>
        <end position="57"/>
    </location>
</feature>
<evidence type="ECO:0000256" key="1">
    <source>
        <dbReference type="ARBA" id="ARBA00009437"/>
    </source>
</evidence>
<evidence type="ECO:0000256" key="2">
    <source>
        <dbReference type="ARBA" id="ARBA00023015"/>
    </source>
</evidence>
<comment type="caution">
    <text evidence="6">The sequence shown here is derived from an EMBL/GenBank/DDBJ whole genome shotgun (WGS) entry which is preliminary data.</text>
</comment>
<evidence type="ECO:0000259" key="5">
    <source>
        <dbReference type="PROSITE" id="PS50931"/>
    </source>
</evidence>
<dbReference type="PROSITE" id="PS50931">
    <property type="entry name" value="HTH_LYSR"/>
    <property type="match status" value="1"/>
</dbReference>
<dbReference type="SUPFAM" id="SSF46785">
    <property type="entry name" value="Winged helix' DNA-binding domain"/>
    <property type="match status" value="1"/>
</dbReference>
<dbReference type="Gene3D" id="1.10.10.10">
    <property type="entry name" value="Winged helix-like DNA-binding domain superfamily/Winged helix DNA-binding domain"/>
    <property type="match status" value="1"/>
</dbReference>
<dbReference type="SUPFAM" id="SSF53850">
    <property type="entry name" value="Periplasmic binding protein-like II"/>
    <property type="match status" value="1"/>
</dbReference>
<dbReference type="Proteomes" id="UP001596171">
    <property type="component" value="Unassembled WGS sequence"/>
</dbReference>
<evidence type="ECO:0000256" key="4">
    <source>
        <dbReference type="ARBA" id="ARBA00023163"/>
    </source>
</evidence>